<dbReference type="EMBL" id="RWGY01000051">
    <property type="protein sequence ID" value="TVU06571.1"/>
    <property type="molecule type" value="Genomic_DNA"/>
</dbReference>
<evidence type="ECO:0000313" key="2">
    <source>
        <dbReference type="Proteomes" id="UP000324897"/>
    </source>
</evidence>
<dbReference type="InterPro" id="IPR013083">
    <property type="entry name" value="Znf_RING/FYVE/PHD"/>
</dbReference>
<evidence type="ECO:0000313" key="1">
    <source>
        <dbReference type="EMBL" id="TVU06571.1"/>
    </source>
</evidence>
<feature type="non-terminal residue" evidence="1">
    <location>
        <position position="1"/>
    </location>
</feature>
<dbReference type="Proteomes" id="UP000324897">
    <property type="component" value="Unassembled WGS sequence"/>
</dbReference>
<protein>
    <submittedName>
        <fullName evidence="1">Uncharacterized protein</fullName>
    </submittedName>
</protein>
<proteinExistence type="predicted"/>
<sequence>MWVLSKCFDKSDRLGPEYGPGLSRFLCSSTGFPGRDPTVRSAYPTSNVTHGTAKVSGRESALLHTARRRRGFCNWGRRRSRDLQLPWEDPIFHCSAGSFGSMEEGGFEAPDGVVIDPQPHGGGVQVPAAVYNFEWNGDVCALCSDGGLLICCEGPCLRLFHATIEADQHHGCPTLGFTTAQVEATQHFFCADCRNEQAFSHEVCALCGDGGLILCCEGPCLRSFHATVEADQHHGCPTLGFTTAQVEVILCR</sequence>
<dbReference type="PANTHER" id="PTHR46235:SF3">
    <property type="entry name" value="PHD FINGER-CONTAINING PROTEIN DDB_G0268158"/>
    <property type="match status" value="1"/>
</dbReference>
<organism evidence="1 2">
    <name type="scientific">Eragrostis curvula</name>
    <name type="common">weeping love grass</name>
    <dbReference type="NCBI Taxonomy" id="38414"/>
    <lineage>
        <taxon>Eukaryota</taxon>
        <taxon>Viridiplantae</taxon>
        <taxon>Streptophyta</taxon>
        <taxon>Embryophyta</taxon>
        <taxon>Tracheophyta</taxon>
        <taxon>Spermatophyta</taxon>
        <taxon>Magnoliopsida</taxon>
        <taxon>Liliopsida</taxon>
        <taxon>Poales</taxon>
        <taxon>Poaceae</taxon>
        <taxon>PACMAD clade</taxon>
        <taxon>Chloridoideae</taxon>
        <taxon>Eragrostideae</taxon>
        <taxon>Eragrostidinae</taxon>
        <taxon>Eragrostis</taxon>
    </lineage>
</organism>
<accession>A0A5J9T7P3</accession>
<reference evidence="1 2" key="1">
    <citation type="journal article" date="2019" name="Sci. Rep.">
        <title>A high-quality genome of Eragrostis curvula grass provides insights into Poaceae evolution and supports new strategies to enhance forage quality.</title>
        <authorList>
            <person name="Carballo J."/>
            <person name="Santos B.A.C.M."/>
            <person name="Zappacosta D."/>
            <person name="Garbus I."/>
            <person name="Selva J.P."/>
            <person name="Gallo C.A."/>
            <person name="Diaz A."/>
            <person name="Albertini E."/>
            <person name="Caccamo M."/>
            <person name="Echenique V."/>
        </authorList>
    </citation>
    <scope>NUCLEOTIDE SEQUENCE [LARGE SCALE GENOMIC DNA]</scope>
    <source>
        <strain evidence="2">cv. Victoria</strain>
        <tissue evidence="1">Leaf</tissue>
    </source>
</reference>
<keyword evidence="2" id="KW-1185">Reference proteome</keyword>
<dbReference type="PANTHER" id="PTHR46235">
    <property type="entry name" value="PHD FINGER-CONTAINING PROTEIN DDB_G0268158"/>
    <property type="match status" value="1"/>
</dbReference>
<name>A0A5J9T7P3_9POAL</name>
<dbReference type="Gramene" id="TVU06571">
    <property type="protein sequence ID" value="TVU06571"/>
    <property type="gene ID" value="EJB05_49792"/>
</dbReference>
<dbReference type="OrthoDB" id="1142734at2759"/>
<comment type="caution">
    <text evidence="1">The sequence shown here is derived from an EMBL/GenBank/DDBJ whole genome shotgun (WGS) entry which is preliminary data.</text>
</comment>
<gene>
    <name evidence="1" type="ORF">EJB05_49792</name>
</gene>
<dbReference type="AlphaFoldDB" id="A0A5J9T7P3"/>
<dbReference type="Gene3D" id="3.30.40.10">
    <property type="entry name" value="Zinc/RING finger domain, C3HC4 (zinc finger)"/>
    <property type="match status" value="1"/>
</dbReference>